<dbReference type="eggNOG" id="ENOG502R7C2">
    <property type="taxonomic scope" value="Eukaryota"/>
</dbReference>
<dbReference type="Proteomes" id="UP000030669">
    <property type="component" value="Unassembled WGS sequence"/>
</dbReference>
<dbReference type="OrthoDB" id="3163510at2759"/>
<dbReference type="HOGENOM" id="CLU_132766_0_0_1"/>
<name>S7Q3Z8_GLOTA</name>
<dbReference type="GeneID" id="19300238"/>
<protein>
    <submittedName>
        <fullName evidence="1">Uncharacterized protein</fullName>
    </submittedName>
</protein>
<sequence length="168" mass="18944">MAAECDGPSMLVGIALHKGMDMGATAYHWTLAMHPQSYDAPIVRTYELINRDDEGRPTAWKTRFSQRPLYGSTKLVGVVHVARVPATEDDLDEFFSAFGPERDDYPTGGRGWTSVGWVMRCIRYLEMSGLVPLRFTDEEIFVRVLQLGVLMEEKRSRGESSAVPRMNL</sequence>
<evidence type="ECO:0000313" key="2">
    <source>
        <dbReference type="Proteomes" id="UP000030669"/>
    </source>
</evidence>
<evidence type="ECO:0000313" key="1">
    <source>
        <dbReference type="EMBL" id="EPQ54252.1"/>
    </source>
</evidence>
<reference evidence="1 2" key="1">
    <citation type="journal article" date="2012" name="Science">
        <title>The Paleozoic origin of enzymatic lignin decomposition reconstructed from 31 fungal genomes.</title>
        <authorList>
            <person name="Floudas D."/>
            <person name="Binder M."/>
            <person name="Riley R."/>
            <person name="Barry K."/>
            <person name="Blanchette R.A."/>
            <person name="Henrissat B."/>
            <person name="Martinez A.T."/>
            <person name="Otillar R."/>
            <person name="Spatafora J.W."/>
            <person name="Yadav J.S."/>
            <person name="Aerts A."/>
            <person name="Benoit I."/>
            <person name="Boyd A."/>
            <person name="Carlson A."/>
            <person name="Copeland A."/>
            <person name="Coutinho P.M."/>
            <person name="de Vries R.P."/>
            <person name="Ferreira P."/>
            <person name="Findley K."/>
            <person name="Foster B."/>
            <person name="Gaskell J."/>
            <person name="Glotzer D."/>
            <person name="Gorecki P."/>
            <person name="Heitman J."/>
            <person name="Hesse C."/>
            <person name="Hori C."/>
            <person name="Igarashi K."/>
            <person name="Jurgens J.A."/>
            <person name="Kallen N."/>
            <person name="Kersten P."/>
            <person name="Kohler A."/>
            <person name="Kuees U."/>
            <person name="Kumar T.K.A."/>
            <person name="Kuo A."/>
            <person name="LaButti K."/>
            <person name="Larrondo L.F."/>
            <person name="Lindquist E."/>
            <person name="Ling A."/>
            <person name="Lombard V."/>
            <person name="Lucas S."/>
            <person name="Lundell T."/>
            <person name="Martin R."/>
            <person name="McLaughlin D.J."/>
            <person name="Morgenstern I."/>
            <person name="Morin E."/>
            <person name="Murat C."/>
            <person name="Nagy L.G."/>
            <person name="Nolan M."/>
            <person name="Ohm R.A."/>
            <person name="Patyshakuliyeva A."/>
            <person name="Rokas A."/>
            <person name="Ruiz-Duenas F.J."/>
            <person name="Sabat G."/>
            <person name="Salamov A."/>
            <person name="Samejima M."/>
            <person name="Schmutz J."/>
            <person name="Slot J.C."/>
            <person name="St John F."/>
            <person name="Stenlid J."/>
            <person name="Sun H."/>
            <person name="Sun S."/>
            <person name="Syed K."/>
            <person name="Tsang A."/>
            <person name="Wiebenga A."/>
            <person name="Young D."/>
            <person name="Pisabarro A."/>
            <person name="Eastwood D.C."/>
            <person name="Martin F."/>
            <person name="Cullen D."/>
            <person name="Grigoriev I.V."/>
            <person name="Hibbett D.S."/>
        </authorList>
    </citation>
    <scope>NUCLEOTIDE SEQUENCE [LARGE SCALE GENOMIC DNA]</scope>
    <source>
        <strain evidence="1 2">ATCC 11539</strain>
    </source>
</reference>
<dbReference type="RefSeq" id="XP_007867555.1">
    <property type="nucleotide sequence ID" value="XM_007869364.1"/>
</dbReference>
<dbReference type="KEGG" id="gtr:GLOTRDRAFT_116824"/>
<gene>
    <name evidence="1" type="ORF">GLOTRDRAFT_116824</name>
</gene>
<proteinExistence type="predicted"/>
<keyword evidence="2" id="KW-1185">Reference proteome</keyword>
<dbReference type="OMA" id="VPHVEHR"/>
<dbReference type="AlphaFoldDB" id="S7Q3Z8"/>
<organism evidence="1 2">
    <name type="scientific">Gloeophyllum trabeum (strain ATCC 11539 / FP-39264 / Madison 617)</name>
    <name type="common">Brown rot fungus</name>
    <dbReference type="NCBI Taxonomy" id="670483"/>
    <lineage>
        <taxon>Eukaryota</taxon>
        <taxon>Fungi</taxon>
        <taxon>Dikarya</taxon>
        <taxon>Basidiomycota</taxon>
        <taxon>Agaricomycotina</taxon>
        <taxon>Agaricomycetes</taxon>
        <taxon>Gloeophyllales</taxon>
        <taxon>Gloeophyllaceae</taxon>
        <taxon>Gloeophyllum</taxon>
    </lineage>
</organism>
<dbReference type="EMBL" id="KB469304">
    <property type="protein sequence ID" value="EPQ54252.1"/>
    <property type="molecule type" value="Genomic_DNA"/>
</dbReference>
<accession>S7Q3Z8</accession>